<reference evidence="1" key="1">
    <citation type="submission" date="2020-06" db="EMBL/GenBank/DDBJ databases">
        <authorList>
            <consortium name="Plant Systems Biology data submission"/>
        </authorList>
    </citation>
    <scope>NUCLEOTIDE SEQUENCE</scope>
    <source>
        <strain evidence="1">D6</strain>
    </source>
</reference>
<dbReference type="Proteomes" id="UP001153069">
    <property type="component" value="Unassembled WGS sequence"/>
</dbReference>
<evidence type="ECO:0000313" key="2">
    <source>
        <dbReference type="Proteomes" id="UP001153069"/>
    </source>
</evidence>
<protein>
    <submittedName>
        <fullName evidence="1">Uncharacterized protein</fullName>
    </submittedName>
</protein>
<dbReference type="AlphaFoldDB" id="A0A9N8H2Y6"/>
<name>A0A9N8H2Y6_9STRA</name>
<comment type="caution">
    <text evidence="1">The sequence shown here is derived from an EMBL/GenBank/DDBJ whole genome shotgun (WGS) entry which is preliminary data.</text>
</comment>
<dbReference type="OrthoDB" id="40315at2759"/>
<organism evidence="1 2">
    <name type="scientific">Seminavis robusta</name>
    <dbReference type="NCBI Taxonomy" id="568900"/>
    <lineage>
        <taxon>Eukaryota</taxon>
        <taxon>Sar</taxon>
        <taxon>Stramenopiles</taxon>
        <taxon>Ochrophyta</taxon>
        <taxon>Bacillariophyta</taxon>
        <taxon>Bacillariophyceae</taxon>
        <taxon>Bacillariophycidae</taxon>
        <taxon>Naviculales</taxon>
        <taxon>Naviculaceae</taxon>
        <taxon>Seminavis</taxon>
    </lineage>
</organism>
<dbReference type="EMBL" id="CAICTM010000075">
    <property type="protein sequence ID" value="CAB9500108.1"/>
    <property type="molecule type" value="Genomic_DNA"/>
</dbReference>
<proteinExistence type="predicted"/>
<evidence type="ECO:0000313" key="1">
    <source>
        <dbReference type="EMBL" id="CAB9500108.1"/>
    </source>
</evidence>
<gene>
    <name evidence="1" type="ORF">SEMRO_76_G041480.1</name>
</gene>
<sequence>MCLGSVNVILTPEEVLFRGLVLVGFEPKRQKSVQHKKNLSRFRTHFSSDPSVYSVLLIKLQETKNEKANLSFDSEVDPRIHRIGVDGMLKYFFMSIYFLACYPTEEQAEGLFGCSDRTWRNWVWEIVEKIALLKPEIIVWPKKWNNPDNPEDPESATIFIITVDAPTAALRSQPMKHSLKTPSTTLTSSSLQLTIMKLPCPSLKTGAFGWQALTLLGRLISQSSATS</sequence>
<accession>A0A9N8H2Y6</accession>
<keyword evidence="2" id="KW-1185">Reference proteome</keyword>